<evidence type="ECO:0000313" key="3">
    <source>
        <dbReference type="EMBL" id="CAE7211588.1"/>
    </source>
</evidence>
<dbReference type="InterPro" id="IPR020103">
    <property type="entry name" value="PsdUridine_synth_cat_dom_sf"/>
</dbReference>
<proteinExistence type="predicted"/>
<dbReference type="InterPro" id="IPR011990">
    <property type="entry name" value="TPR-like_helical_dom_sf"/>
</dbReference>
<protein>
    <recommendedName>
        <fullName evidence="5">Pentatricopeptide repeat-containing protein, chloroplastic</fullName>
    </recommendedName>
</protein>
<dbReference type="NCBIfam" id="TIGR00756">
    <property type="entry name" value="PPR"/>
    <property type="match status" value="2"/>
</dbReference>
<organism evidence="3 4">
    <name type="scientific">Symbiodinium natans</name>
    <dbReference type="NCBI Taxonomy" id="878477"/>
    <lineage>
        <taxon>Eukaryota</taxon>
        <taxon>Sar</taxon>
        <taxon>Alveolata</taxon>
        <taxon>Dinophyceae</taxon>
        <taxon>Suessiales</taxon>
        <taxon>Symbiodiniaceae</taxon>
        <taxon>Symbiodinium</taxon>
    </lineage>
</organism>
<dbReference type="GO" id="GO:0003723">
    <property type="term" value="F:RNA binding"/>
    <property type="evidence" value="ECO:0007669"/>
    <property type="project" value="InterPro"/>
</dbReference>
<evidence type="ECO:0000313" key="4">
    <source>
        <dbReference type="Proteomes" id="UP000604046"/>
    </source>
</evidence>
<dbReference type="GO" id="GO:0009982">
    <property type="term" value="F:pseudouridine synthase activity"/>
    <property type="evidence" value="ECO:0007669"/>
    <property type="project" value="InterPro"/>
</dbReference>
<feature type="repeat" description="PPR" evidence="2">
    <location>
        <begin position="87"/>
        <end position="121"/>
    </location>
</feature>
<dbReference type="Pfam" id="PF13812">
    <property type="entry name" value="PPR_3"/>
    <property type="match status" value="2"/>
</dbReference>
<accession>A0A812JW41</accession>
<dbReference type="AlphaFoldDB" id="A0A812JW41"/>
<dbReference type="Gene3D" id="1.25.40.10">
    <property type="entry name" value="Tetratricopeptide repeat domain"/>
    <property type="match status" value="2"/>
</dbReference>
<dbReference type="GO" id="GO:0001522">
    <property type="term" value="P:pseudouridine synthesis"/>
    <property type="evidence" value="ECO:0007669"/>
    <property type="project" value="InterPro"/>
</dbReference>
<dbReference type="OrthoDB" id="424794at2759"/>
<dbReference type="Proteomes" id="UP000604046">
    <property type="component" value="Unassembled WGS sequence"/>
</dbReference>
<dbReference type="EMBL" id="CAJNDS010000491">
    <property type="protein sequence ID" value="CAE7211588.1"/>
    <property type="molecule type" value="Genomic_DNA"/>
</dbReference>
<evidence type="ECO:0008006" key="5">
    <source>
        <dbReference type="Google" id="ProtNLM"/>
    </source>
</evidence>
<feature type="repeat" description="PPR" evidence="2">
    <location>
        <begin position="191"/>
        <end position="225"/>
    </location>
</feature>
<dbReference type="PANTHER" id="PTHR47932:SF44">
    <property type="entry name" value="MIOREX COMPLEX COMPONENT 1"/>
    <property type="match status" value="1"/>
</dbReference>
<dbReference type="InterPro" id="IPR002885">
    <property type="entry name" value="PPR_rpt"/>
</dbReference>
<name>A0A812JW41_9DINO</name>
<keyword evidence="1" id="KW-0677">Repeat</keyword>
<keyword evidence="4" id="KW-1185">Reference proteome</keyword>
<sequence length="485" mass="52720">MLLPFRGLSQRQGGCRGCTRDVSVRSAVPWRDEFSFPSSARRPGRRRKGPRRSAKQILEALLGLGPHPPQAAVFSACRFGLASWERNPKAATTVLAGLAKHGRWDVALKVIRFMQHHDLEVNCFHFTSAISACEKRGKWEIALALLGGMKQQEVYPSQVTYNAAISACAKGGEWLAALQLLKELRLDGTMDSVSYNAASSACAAAGLWNSSLSLLHDMYKSTVPPNVISFSTLLSACEKAQQWRMASHILFGMPAQSLMPDKICYTAVISACEKMSEWEQALACFGHMEIRTVEKDEICFHSAISACIRARAWSKALSLALDMEAVPLQVNGILWGGVASAMQQSGGPVIQLTSWLCRDWAQQNAQNTQNTSRSHTQKAGGAGEHEVHVLCQGHGVLAAFKPTGLSTEAALQRLSHLLGKEGHPVPLSRASRLDGATSGVMPVALGESGSPASNWLNYQFAARMADWRQLEVSDFVEATTHTPTP</sequence>
<dbReference type="PANTHER" id="PTHR47932">
    <property type="entry name" value="ATPASE EXPRESSION PROTEIN 3"/>
    <property type="match status" value="1"/>
</dbReference>
<feature type="repeat" description="PPR" evidence="2">
    <location>
        <begin position="122"/>
        <end position="156"/>
    </location>
</feature>
<gene>
    <name evidence="3" type="ORF">SNAT2548_LOCUS7121</name>
</gene>
<dbReference type="SUPFAM" id="SSF55120">
    <property type="entry name" value="Pseudouridine synthase"/>
    <property type="match status" value="1"/>
</dbReference>
<dbReference type="PROSITE" id="PS51375">
    <property type="entry name" value="PPR"/>
    <property type="match status" value="4"/>
</dbReference>
<feature type="repeat" description="PPR" evidence="2">
    <location>
        <begin position="157"/>
        <end position="187"/>
    </location>
</feature>
<reference evidence="3" key="1">
    <citation type="submission" date="2021-02" db="EMBL/GenBank/DDBJ databases">
        <authorList>
            <person name="Dougan E. K."/>
            <person name="Rhodes N."/>
            <person name="Thang M."/>
            <person name="Chan C."/>
        </authorList>
    </citation>
    <scope>NUCLEOTIDE SEQUENCE</scope>
</reference>
<evidence type="ECO:0000256" key="2">
    <source>
        <dbReference type="PROSITE-ProRule" id="PRU00708"/>
    </source>
</evidence>
<evidence type="ECO:0000256" key="1">
    <source>
        <dbReference type="ARBA" id="ARBA00022737"/>
    </source>
</evidence>
<comment type="caution">
    <text evidence="3">The sequence shown here is derived from an EMBL/GenBank/DDBJ whole genome shotgun (WGS) entry which is preliminary data.</text>
</comment>